<evidence type="ECO:0000313" key="4">
    <source>
        <dbReference type="Proteomes" id="UP000277858"/>
    </source>
</evidence>
<name>A0A3Q9UM20_9ACTN</name>
<reference evidence="3 4" key="2">
    <citation type="submission" date="2018-12" db="EMBL/GenBank/DDBJ databases">
        <authorList>
            <consortium name="Pathogen Informatics"/>
        </authorList>
    </citation>
    <scope>NUCLEOTIDE SEQUENCE [LARGE SCALE GENOMIC DNA]</scope>
    <source>
        <strain evidence="3 4">NCTC13652</strain>
    </source>
</reference>
<dbReference type="KEGG" id="aji:C0Z10_10705"/>
<keyword evidence="1" id="KW-0472">Membrane</keyword>
<reference evidence="2" key="3">
    <citation type="journal article" date="2019" name="Microorganisms">
        <title>Red-Brown Pigmentation of Acidipropionibacterium jensenii Is Tied to Haemolytic Activity and cyl-Like Gene Cluster.</title>
        <authorList>
            <person name="Deptula P."/>
            <person name="Loivamaa I."/>
            <person name="Smolander O.P."/>
            <person name="Laine P."/>
            <person name="Roberts R.J."/>
            <person name="Piironen V."/>
            <person name="Paulin L."/>
            <person name="Savijoki K."/>
            <person name="Auvinen P."/>
            <person name="Varmanen P."/>
        </authorList>
    </citation>
    <scope>NUCLEOTIDE SEQUENCE</scope>
    <source>
        <strain evidence="2">JS280</strain>
    </source>
</reference>
<proteinExistence type="predicted"/>
<accession>A0A3Q9UM20</accession>
<evidence type="ECO:0000256" key="1">
    <source>
        <dbReference type="SAM" id="Phobius"/>
    </source>
</evidence>
<feature type="transmembrane region" description="Helical" evidence="1">
    <location>
        <begin position="45"/>
        <end position="72"/>
    </location>
</feature>
<dbReference type="Proteomes" id="UP000277858">
    <property type="component" value="Chromosome"/>
</dbReference>
<keyword evidence="4" id="KW-1185">Reference proteome</keyword>
<keyword evidence="1" id="KW-1133">Transmembrane helix</keyword>
<keyword evidence="1" id="KW-0812">Transmembrane</keyword>
<dbReference type="EMBL" id="CP025570">
    <property type="protein sequence ID" value="AZZ40141.1"/>
    <property type="molecule type" value="Genomic_DNA"/>
</dbReference>
<evidence type="ECO:0000313" key="5">
    <source>
        <dbReference type="Proteomes" id="UP000285875"/>
    </source>
</evidence>
<feature type="transmembrane region" description="Helical" evidence="1">
    <location>
        <begin position="6"/>
        <end position="33"/>
    </location>
</feature>
<evidence type="ECO:0000313" key="3">
    <source>
        <dbReference type="EMBL" id="VEI04529.1"/>
    </source>
</evidence>
<dbReference type="GeneID" id="82883929"/>
<evidence type="ECO:0000313" key="2">
    <source>
        <dbReference type="EMBL" id="AZZ40141.1"/>
    </source>
</evidence>
<reference evidence="5" key="1">
    <citation type="submission" date="2017-12" db="EMBL/GenBank/DDBJ databases">
        <title>Whole genome sequencing of Acidipropionibacterium jensenii strains JS279 and JS280.</title>
        <authorList>
            <person name="Deptula P."/>
            <person name="Laine P."/>
            <person name="Smolander O.-P."/>
            <person name="Paulin L."/>
            <person name="Auvinen P."/>
            <person name="Varmanen P."/>
        </authorList>
    </citation>
    <scope>NUCLEOTIDE SEQUENCE [LARGE SCALE GENOMIC DNA]</scope>
    <source>
        <strain evidence="5">JS280</strain>
    </source>
</reference>
<protein>
    <submittedName>
        <fullName evidence="2">Uncharacterized protein</fullName>
    </submittedName>
</protein>
<dbReference type="RefSeq" id="WP_028703203.1">
    <property type="nucleotide sequence ID" value="NZ_CP025570.1"/>
</dbReference>
<gene>
    <name evidence="2" type="ORF">C0Z10_10705</name>
    <name evidence="3" type="ORF">NCTC13652_02761</name>
</gene>
<sequence>MSIDWIALAQVAMVTVLAAVAIVGVVSGGALMLDRAKIREGNGDGTASLVMIGWSMIGLAGLVVLYGLYLLIPYFH</sequence>
<dbReference type="AlphaFoldDB" id="A0A3Q9UM20"/>
<dbReference type="EMBL" id="LR134473">
    <property type="protein sequence ID" value="VEI04529.1"/>
    <property type="molecule type" value="Genomic_DNA"/>
</dbReference>
<dbReference type="Proteomes" id="UP000285875">
    <property type="component" value="Chromosome"/>
</dbReference>
<organism evidence="2 5">
    <name type="scientific">Acidipropionibacterium jensenii</name>
    <dbReference type="NCBI Taxonomy" id="1749"/>
    <lineage>
        <taxon>Bacteria</taxon>
        <taxon>Bacillati</taxon>
        <taxon>Actinomycetota</taxon>
        <taxon>Actinomycetes</taxon>
        <taxon>Propionibacteriales</taxon>
        <taxon>Propionibacteriaceae</taxon>
        <taxon>Acidipropionibacterium</taxon>
    </lineage>
</organism>